<dbReference type="EMBL" id="JAKKSL010000006">
    <property type="protein sequence ID" value="MCI2285876.1"/>
    <property type="molecule type" value="Genomic_DNA"/>
</dbReference>
<dbReference type="InterPro" id="IPR051829">
    <property type="entry name" value="Multiheme_Cytochr_ET"/>
</dbReference>
<dbReference type="Pfam" id="PF14559">
    <property type="entry name" value="TPR_19"/>
    <property type="match status" value="1"/>
</dbReference>
<keyword evidence="1" id="KW-0732">Signal</keyword>
<feature type="repeat" description="TPR" evidence="2">
    <location>
        <begin position="490"/>
        <end position="523"/>
    </location>
</feature>
<dbReference type="Proteomes" id="UP001139646">
    <property type="component" value="Unassembled WGS sequence"/>
</dbReference>
<protein>
    <submittedName>
        <fullName evidence="4">Tetratricopeptide repeat protein</fullName>
    </submittedName>
</protein>
<reference evidence="4" key="1">
    <citation type="submission" date="2022-01" db="EMBL/GenBank/DDBJ databases">
        <title>Colwellia maritima, isolated from seawater.</title>
        <authorList>
            <person name="Kristyanto S."/>
            <person name="Jung J."/>
            <person name="Jeon C.O."/>
        </authorList>
    </citation>
    <scope>NUCLEOTIDE SEQUENCE</scope>
    <source>
        <strain evidence="4">MSW7</strain>
    </source>
</reference>
<dbReference type="InterPro" id="IPR011990">
    <property type="entry name" value="TPR-like_helical_dom_sf"/>
</dbReference>
<dbReference type="SUPFAM" id="SSF48452">
    <property type="entry name" value="TPR-like"/>
    <property type="match status" value="1"/>
</dbReference>
<proteinExistence type="predicted"/>
<dbReference type="SMART" id="SM00028">
    <property type="entry name" value="TPR"/>
    <property type="match status" value="3"/>
</dbReference>
<evidence type="ECO:0000256" key="1">
    <source>
        <dbReference type="ARBA" id="ARBA00022729"/>
    </source>
</evidence>
<organism evidence="4 5">
    <name type="scientific">Colwellia maritima</name>
    <dbReference type="NCBI Taxonomy" id="2912588"/>
    <lineage>
        <taxon>Bacteria</taxon>
        <taxon>Pseudomonadati</taxon>
        <taxon>Pseudomonadota</taxon>
        <taxon>Gammaproteobacteria</taxon>
        <taxon>Alteromonadales</taxon>
        <taxon>Colwelliaceae</taxon>
        <taxon>Colwellia</taxon>
    </lineage>
</organism>
<dbReference type="PANTHER" id="PTHR35038:SF8">
    <property type="entry name" value="C-TYPE POLYHEME CYTOCHROME OMCC"/>
    <property type="match status" value="1"/>
</dbReference>
<dbReference type="PANTHER" id="PTHR35038">
    <property type="entry name" value="DISSIMILATORY SULFITE REDUCTASE SIRA"/>
    <property type="match status" value="1"/>
</dbReference>
<dbReference type="InterPro" id="IPR036280">
    <property type="entry name" value="Multihaem_cyt_sf"/>
</dbReference>
<evidence type="ECO:0000313" key="5">
    <source>
        <dbReference type="Proteomes" id="UP001139646"/>
    </source>
</evidence>
<gene>
    <name evidence="4" type="ORF">L3081_23920</name>
</gene>
<comment type="caution">
    <text evidence="4">The sequence shown here is derived from an EMBL/GenBank/DDBJ whole genome shotgun (WGS) entry which is preliminary data.</text>
</comment>
<dbReference type="InterPro" id="IPR023155">
    <property type="entry name" value="Cyt_c-552/4"/>
</dbReference>
<name>A0ABS9X6K8_9GAMM</name>
<dbReference type="PROSITE" id="PS50005">
    <property type="entry name" value="TPR"/>
    <property type="match status" value="2"/>
</dbReference>
<dbReference type="SUPFAM" id="SSF48695">
    <property type="entry name" value="Multiheme cytochromes"/>
    <property type="match status" value="1"/>
</dbReference>
<keyword evidence="5" id="KW-1185">Reference proteome</keyword>
<feature type="repeat" description="TPR" evidence="2">
    <location>
        <begin position="524"/>
        <end position="557"/>
    </location>
</feature>
<dbReference type="PROSITE" id="PS50293">
    <property type="entry name" value="TPR_REGION"/>
    <property type="match status" value="1"/>
</dbReference>
<keyword evidence="2" id="KW-0802">TPR repeat</keyword>
<dbReference type="InterPro" id="IPR019734">
    <property type="entry name" value="TPR_rpt"/>
</dbReference>
<dbReference type="Pfam" id="PF13435">
    <property type="entry name" value="Cytochrome_C554"/>
    <property type="match status" value="1"/>
</dbReference>
<dbReference type="Gene3D" id="1.25.40.10">
    <property type="entry name" value="Tetratricopeptide repeat domain"/>
    <property type="match status" value="1"/>
</dbReference>
<evidence type="ECO:0000256" key="2">
    <source>
        <dbReference type="PROSITE-ProRule" id="PRU00339"/>
    </source>
</evidence>
<dbReference type="Gene3D" id="1.10.1130.10">
    <property type="entry name" value="Flavocytochrome C3, Chain A"/>
    <property type="match status" value="2"/>
</dbReference>
<accession>A0ABS9X6K8</accession>
<evidence type="ECO:0000313" key="4">
    <source>
        <dbReference type="EMBL" id="MCI2285876.1"/>
    </source>
</evidence>
<feature type="domain" description="Cytochrome c-552/4" evidence="3">
    <location>
        <begin position="48"/>
        <end position="90"/>
    </location>
</feature>
<evidence type="ECO:0000259" key="3">
    <source>
        <dbReference type="Pfam" id="PF13435"/>
    </source>
</evidence>
<sequence>MVEFDDGRVQLIPFAWDSRAKADGGQRWFHLYPQFTQKHQEFFWTNTGQNWNYMCAYCHSTNVKKNFDLKSNSYNTTFSEVNVGCESCHGPASNHINWLKKPDNTIKFSGFERDLTKSVTNWVSKPDRTTLTPEKIKHSQQTLTCAQCHSRHTQISDEDPVKSNEFGDRYMLSLLTPQLYYPDGQIYDENFVYGSFLQSEMHKNGVVCSNCHDPHSAKLTLPKEQVCLQCHQAETYQNSEHHHHQENSPGAQCINCHMPETIFMQIDGRRDHRRHIPRPAQSQQLGSPDVCLSCHQDKNSQWSEKITKQWHPQTEESNVKPFAPVFAAIEQGYSQASTALSQIAQSNDYAPIVRASALLRMNTLLDTNSLIAIARAVKSANTNIRLGAINGAENIAGAERWRIISPLLVDKALVVRTEATRVLMPLWQRLSLKQKQTLQPALDEYLEVQAFNEDRGFSHNNKAYVFMSQGKLDYAETAFKEGIRIEPFFANTYLNLSELYRRQQKETAAISELKQGLKAIPDNGQLHYNLALAYIRAKQTDKAIEFFKRATEASPENANFHYVYGLSLEKIQPEKAQLAIDKAFQISDSPQYLYTLCEMQIKQKSFKAKQCLQKLRQIAPENIIKQPEQQLNNKNKN</sequence>
<dbReference type="RefSeq" id="WP_242288837.1">
    <property type="nucleotide sequence ID" value="NZ_JAKKSL010000006.1"/>
</dbReference>